<proteinExistence type="predicted"/>
<accession>A0A0D2CER2</accession>
<sequence>MATSNVPPSAPTATARGPPDAAAMKNRILTHMNADHQLSLRLYLQHYSHVPSAGTVSAKMLDITPEHIIVESSYGRHVIPFEPPMKSLMEARERLVDMHVFCLKELDLSDVAIKDYVPPDRAWQWMLSGLCLLIFSTFPFRDSLRPESASVIAKIWSLGGLAPWLARLSYTLSPLVLGFIVVVHSGEAVWFINRRLKRHWVEMGTAVWWCWVVDCLLEGAGCLTRFDRLVRKTEGEKKPGGKH</sequence>
<dbReference type="Pfam" id="PF10615">
    <property type="entry name" value="DUF2470"/>
    <property type="match status" value="1"/>
</dbReference>
<name>A0A0D2CER2_9EURO</name>
<keyword evidence="5" id="KW-1185">Reference proteome</keyword>
<evidence type="ECO:0000313" key="4">
    <source>
        <dbReference type="EMBL" id="KIW63586.1"/>
    </source>
</evidence>
<dbReference type="Proteomes" id="UP000054266">
    <property type="component" value="Unassembled WGS sequence"/>
</dbReference>
<dbReference type="InterPro" id="IPR019595">
    <property type="entry name" value="DUF2470"/>
</dbReference>
<feature type="region of interest" description="Disordered" evidence="1">
    <location>
        <begin position="1"/>
        <end position="20"/>
    </location>
</feature>
<keyword evidence="2" id="KW-1133">Transmembrane helix</keyword>
<dbReference type="HOGENOM" id="CLU_081019_0_0_1"/>
<dbReference type="InterPro" id="IPR037119">
    <property type="entry name" value="Haem_oxidase_HugZ-like_sf"/>
</dbReference>
<evidence type="ECO:0000259" key="3">
    <source>
        <dbReference type="Pfam" id="PF10615"/>
    </source>
</evidence>
<protein>
    <recommendedName>
        <fullName evidence="3">DUF2470 domain-containing protein</fullName>
    </recommendedName>
</protein>
<feature type="transmembrane region" description="Helical" evidence="2">
    <location>
        <begin position="172"/>
        <end position="193"/>
    </location>
</feature>
<evidence type="ECO:0000256" key="2">
    <source>
        <dbReference type="SAM" id="Phobius"/>
    </source>
</evidence>
<feature type="domain" description="DUF2470" evidence="3">
    <location>
        <begin position="25"/>
        <end position="98"/>
    </location>
</feature>
<gene>
    <name evidence="4" type="ORF">PV04_08574</name>
</gene>
<keyword evidence="2" id="KW-0812">Transmembrane</keyword>
<dbReference type="EMBL" id="KN846961">
    <property type="protein sequence ID" value="KIW63586.1"/>
    <property type="molecule type" value="Genomic_DNA"/>
</dbReference>
<keyword evidence="2" id="KW-0472">Membrane</keyword>
<dbReference type="SUPFAM" id="SSF50475">
    <property type="entry name" value="FMN-binding split barrel"/>
    <property type="match status" value="1"/>
</dbReference>
<dbReference type="AlphaFoldDB" id="A0A0D2CER2"/>
<evidence type="ECO:0000313" key="5">
    <source>
        <dbReference type="Proteomes" id="UP000054266"/>
    </source>
</evidence>
<reference evidence="4 5" key="1">
    <citation type="submission" date="2015-01" db="EMBL/GenBank/DDBJ databases">
        <title>The Genome Sequence of Capronia semiimmersa CBS27337.</title>
        <authorList>
            <consortium name="The Broad Institute Genomics Platform"/>
            <person name="Cuomo C."/>
            <person name="de Hoog S."/>
            <person name="Gorbushina A."/>
            <person name="Stielow B."/>
            <person name="Teixiera M."/>
            <person name="Abouelleil A."/>
            <person name="Chapman S.B."/>
            <person name="Priest M."/>
            <person name="Young S.K."/>
            <person name="Wortman J."/>
            <person name="Nusbaum C."/>
            <person name="Birren B."/>
        </authorList>
    </citation>
    <scope>NUCLEOTIDE SEQUENCE [LARGE SCALE GENOMIC DNA]</scope>
    <source>
        <strain evidence="4 5">CBS 27337</strain>
    </source>
</reference>
<dbReference type="Gene3D" id="3.20.180.10">
    <property type="entry name" value="PNP-oxidase-like"/>
    <property type="match status" value="1"/>
</dbReference>
<evidence type="ECO:0000256" key="1">
    <source>
        <dbReference type="SAM" id="MobiDB-lite"/>
    </source>
</evidence>
<dbReference type="PANTHER" id="PTHR37783:SF1">
    <property type="entry name" value="MEMBRANE PROTEIN, PUTATIVE (AFU_ORTHOLOGUE AFUA_1G04315)-RELATED"/>
    <property type="match status" value="1"/>
</dbReference>
<organism evidence="4 5">
    <name type="scientific">Phialophora macrospora</name>
    <dbReference type="NCBI Taxonomy" id="1851006"/>
    <lineage>
        <taxon>Eukaryota</taxon>
        <taxon>Fungi</taxon>
        <taxon>Dikarya</taxon>
        <taxon>Ascomycota</taxon>
        <taxon>Pezizomycotina</taxon>
        <taxon>Eurotiomycetes</taxon>
        <taxon>Chaetothyriomycetidae</taxon>
        <taxon>Chaetothyriales</taxon>
        <taxon>Herpotrichiellaceae</taxon>
        <taxon>Phialophora</taxon>
    </lineage>
</organism>
<dbReference type="PANTHER" id="PTHR37783">
    <property type="entry name" value="MEMBRANE PROTEIN, PUTATIVE (AFU_ORTHOLOGUE AFUA_1G04315)-RELATED"/>
    <property type="match status" value="1"/>
</dbReference>